<dbReference type="KEGG" id="hsr:HSBAA_08490"/>
<dbReference type="GO" id="GO:0046336">
    <property type="term" value="P:ethanolamine catabolic process"/>
    <property type="evidence" value="ECO:0007669"/>
    <property type="project" value="TreeGrafter"/>
</dbReference>
<dbReference type="GO" id="GO:0006520">
    <property type="term" value="P:amino acid metabolic process"/>
    <property type="evidence" value="ECO:0007669"/>
    <property type="project" value="InterPro"/>
</dbReference>
<protein>
    <recommendedName>
        <fullName evidence="3">Ethanolamine ammonia lyase large subunit</fullName>
    </recommendedName>
</protein>
<dbReference type="InterPro" id="IPR010628">
    <property type="entry name" value="EutB"/>
</dbReference>
<evidence type="ECO:0000313" key="1">
    <source>
        <dbReference type="EMBL" id="BBI59543.1"/>
    </source>
</evidence>
<proteinExistence type="predicted"/>
<accession>A0A455U2Y5</accession>
<dbReference type="PANTHER" id="PTHR39329:SF1">
    <property type="entry name" value="ETHANOLAMINE AMMONIA-LYASE LARGE SUBUNIT"/>
    <property type="match status" value="1"/>
</dbReference>
<gene>
    <name evidence="1" type="ORF">HSBAA_08490</name>
</gene>
<dbReference type="GO" id="GO:0005829">
    <property type="term" value="C:cytosol"/>
    <property type="evidence" value="ECO:0007669"/>
    <property type="project" value="TreeGrafter"/>
</dbReference>
<sequence length="68" mass="7629">MNEALIPYEEDEITRLIIDDHDADAFAPIRHLTVGDFRNWLLSDHATSDVLTKVKAGITPKWPLPSAS</sequence>
<dbReference type="GO" id="GO:0009350">
    <property type="term" value="C:ethanolamine ammonia-lyase complex"/>
    <property type="evidence" value="ECO:0007669"/>
    <property type="project" value="TreeGrafter"/>
</dbReference>
<evidence type="ECO:0008006" key="3">
    <source>
        <dbReference type="Google" id="ProtNLM"/>
    </source>
</evidence>
<dbReference type="InterPro" id="IPR044939">
    <property type="entry name" value="EutB_dom_2_sf"/>
</dbReference>
<dbReference type="Gene3D" id="1.10.220.70">
    <property type="entry name" value="lyase"/>
    <property type="match status" value="1"/>
</dbReference>
<evidence type="ECO:0000313" key="2">
    <source>
        <dbReference type="Proteomes" id="UP000320231"/>
    </source>
</evidence>
<dbReference type="EMBL" id="AP019514">
    <property type="protein sequence ID" value="BBI59543.1"/>
    <property type="molecule type" value="Genomic_DNA"/>
</dbReference>
<dbReference type="PANTHER" id="PTHR39329">
    <property type="entry name" value="ETHANOLAMINE AMMONIA-LYASE HEAVY CHAIN"/>
    <property type="match status" value="1"/>
</dbReference>
<dbReference type="Pfam" id="PF06751">
    <property type="entry name" value="EutB"/>
    <property type="match status" value="1"/>
</dbReference>
<dbReference type="GO" id="GO:0008851">
    <property type="term" value="F:ethanolamine ammonia-lyase activity"/>
    <property type="evidence" value="ECO:0007669"/>
    <property type="project" value="InterPro"/>
</dbReference>
<name>A0A455U2Y5_9GAMM</name>
<organism evidence="1 2">
    <name type="scientific">Vreelandella sulfidaeris</name>
    <dbReference type="NCBI Taxonomy" id="115553"/>
    <lineage>
        <taxon>Bacteria</taxon>
        <taxon>Pseudomonadati</taxon>
        <taxon>Pseudomonadota</taxon>
        <taxon>Gammaproteobacteria</taxon>
        <taxon>Oceanospirillales</taxon>
        <taxon>Halomonadaceae</taxon>
        <taxon>Vreelandella</taxon>
    </lineage>
</organism>
<dbReference type="Proteomes" id="UP000320231">
    <property type="component" value="Chromosome"/>
</dbReference>
<dbReference type="AlphaFoldDB" id="A0A455U2Y5"/>
<reference evidence="1 2" key="1">
    <citation type="journal article" date="2019" name="Microbiol. Resour. Announc.">
        <title>Complete Genome Sequence of Halomonas sulfidaeris Strain Esulfide1 Isolated from a Metal Sulfide Rock at a Depth of 2,200 Meters, Obtained Using Nanopore Sequencing.</title>
        <authorList>
            <person name="Saito M."/>
            <person name="Nishigata A."/>
            <person name="Galipon J."/>
            <person name="Arakawa K."/>
        </authorList>
    </citation>
    <scope>NUCLEOTIDE SEQUENCE [LARGE SCALE GENOMIC DNA]</scope>
    <source>
        <strain evidence="1 2">ATCC BAA-803</strain>
    </source>
</reference>